<keyword evidence="2" id="KW-0560">Oxidoreductase</keyword>
<organism evidence="2 3">
    <name type="scientific">Flammeovirga pacifica</name>
    <dbReference type="NCBI Taxonomy" id="915059"/>
    <lineage>
        <taxon>Bacteria</taxon>
        <taxon>Pseudomonadati</taxon>
        <taxon>Bacteroidota</taxon>
        <taxon>Cytophagia</taxon>
        <taxon>Cytophagales</taxon>
        <taxon>Flammeovirgaceae</taxon>
        <taxon>Flammeovirga</taxon>
    </lineage>
</organism>
<dbReference type="Pfam" id="PF03992">
    <property type="entry name" value="ABM"/>
    <property type="match status" value="1"/>
</dbReference>
<dbReference type="PANTHER" id="PTHR37811">
    <property type="entry name" value="BLL5343 PROTEIN"/>
    <property type="match status" value="1"/>
</dbReference>
<dbReference type="OrthoDB" id="9798439at2"/>
<dbReference type="Proteomes" id="UP000179797">
    <property type="component" value="Unassembled WGS sequence"/>
</dbReference>
<sequence length="103" mass="11796">MIAKTPTPPYYAVIFTNIRTNIDDGYGITADHMVEMAKKQEGFLGIESARDGLGITISYWTDLASIKKWKENSAHLTAQKMGKDKWYEQYTTRIALVEREYSL</sequence>
<feature type="domain" description="ABM" evidence="1">
    <location>
        <begin position="29"/>
        <end position="80"/>
    </location>
</feature>
<evidence type="ECO:0000313" key="2">
    <source>
        <dbReference type="EMBL" id="OHX68103.1"/>
    </source>
</evidence>
<dbReference type="PANTHER" id="PTHR37811:SF2">
    <property type="entry name" value="ABM DOMAIN-CONTAINING PROTEIN"/>
    <property type="match status" value="1"/>
</dbReference>
<dbReference type="SUPFAM" id="SSF54909">
    <property type="entry name" value="Dimeric alpha+beta barrel"/>
    <property type="match status" value="1"/>
</dbReference>
<dbReference type="AlphaFoldDB" id="A0A1S1Z4M0"/>
<dbReference type="GO" id="GO:0004497">
    <property type="term" value="F:monooxygenase activity"/>
    <property type="evidence" value="ECO:0007669"/>
    <property type="project" value="UniProtKB-KW"/>
</dbReference>
<name>A0A1S1Z4M0_FLAPC</name>
<reference evidence="2 3" key="1">
    <citation type="journal article" date="2012" name="Int. J. Syst. Evol. Microbiol.">
        <title>Flammeovirga pacifica sp. nov., isolated from deep-sea sediment.</title>
        <authorList>
            <person name="Xu H."/>
            <person name="Fu Y."/>
            <person name="Yang N."/>
            <person name="Ding Z."/>
            <person name="Lai Q."/>
            <person name="Zeng R."/>
        </authorList>
    </citation>
    <scope>NUCLEOTIDE SEQUENCE [LARGE SCALE GENOMIC DNA]</scope>
    <source>
        <strain evidence="3">DSM 24597 / LMG 26175 / WPAGA1</strain>
    </source>
</reference>
<protein>
    <submittedName>
        <fullName evidence="2">Antibiotic biosynthesis monooxygenase</fullName>
    </submittedName>
</protein>
<dbReference type="RefSeq" id="WP_044223261.1">
    <property type="nucleotide sequence ID" value="NZ_JRYR02000001.1"/>
</dbReference>
<dbReference type="Gene3D" id="3.30.70.100">
    <property type="match status" value="1"/>
</dbReference>
<dbReference type="InterPro" id="IPR011008">
    <property type="entry name" value="Dimeric_a/b-barrel"/>
</dbReference>
<comment type="caution">
    <text evidence="2">The sequence shown here is derived from an EMBL/GenBank/DDBJ whole genome shotgun (WGS) entry which is preliminary data.</text>
</comment>
<dbReference type="STRING" id="915059.NH26_18000"/>
<proteinExistence type="predicted"/>
<gene>
    <name evidence="2" type="ORF">NH26_18000</name>
</gene>
<dbReference type="EMBL" id="JRYR02000001">
    <property type="protein sequence ID" value="OHX68103.1"/>
    <property type="molecule type" value="Genomic_DNA"/>
</dbReference>
<evidence type="ECO:0000313" key="3">
    <source>
        <dbReference type="Proteomes" id="UP000179797"/>
    </source>
</evidence>
<evidence type="ECO:0000259" key="1">
    <source>
        <dbReference type="Pfam" id="PF03992"/>
    </source>
</evidence>
<accession>A0A1S1Z4M0</accession>
<keyword evidence="2" id="KW-0503">Monooxygenase</keyword>
<dbReference type="InterPro" id="IPR007138">
    <property type="entry name" value="ABM_dom"/>
</dbReference>
<keyword evidence="3" id="KW-1185">Reference proteome</keyword>
<dbReference type="InterPro" id="IPR052936">
    <property type="entry name" value="Jasmonate_Hydroxylase-like"/>
</dbReference>